<comment type="caution">
    <text evidence="2">The sequence shown here is derived from an EMBL/GenBank/DDBJ whole genome shotgun (WGS) entry which is preliminary data.</text>
</comment>
<evidence type="ECO:0000256" key="1">
    <source>
        <dbReference type="SAM" id="MobiDB-lite"/>
    </source>
</evidence>
<evidence type="ECO:0000313" key="3">
    <source>
        <dbReference type="Proteomes" id="UP000743370"/>
    </source>
</evidence>
<organism evidence="2 3">
    <name type="scientific">Phaseolus angularis</name>
    <name type="common">Azuki bean</name>
    <name type="synonym">Vigna angularis</name>
    <dbReference type="NCBI Taxonomy" id="3914"/>
    <lineage>
        <taxon>Eukaryota</taxon>
        <taxon>Viridiplantae</taxon>
        <taxon>Streptophyta</taxon>
        <taxon>Embryophyta</taxon>
        <taxon>Tracheophyta</taxon>
        <taxon>Spermatophyta</taxon>
        <taxon>Magnoliopsida</taxon>
        <taxon>eudicotyledons</taxon>
        <taxon>Gunneridae</taxon>
        <taxon>Pentapetalae</taxon>
        <taxon>rosids</taxon>
        <taxon>fabids</taxon>
        <taxon>Fabales</taxon>
        <taxon>Fabaceae</taxon>
        <taxon>Papilionoideae</taxon>
        <taxon>50 kb inversion clade</taxon>
        <taxon>NPAAA clade</taxon>
        <taxon>indigoferoid/millettioid clade</taxon>
        <taxon>Phaseoleae</taxon>
        <taxon>Vigna</taxon>
    </lineage>
</organism>
<evidence type="ECO:0000313" key="2">
    <source>
        <dbReference type="EMBL" id="KAG2396686.1"/>
    </source>
</evidence>
<accession>A0A8T0KAQ8</accession>
<reference evidence="2 3" key="1">
    <citation type="submission" date="2020-05" db="EMBL/GenBank/DDBJ databases">
        <title>Vigna angularis (adzuki bean) Var. LongXiaoDou No. 4 denovo assembly.</title>
        <authorList>
            <person name="Xiang H."/>
        </authorList>
    </citation>
    <scope>NUCLEOTIDE SEQUENCE [LARGE SCALE GENOMIC DNA]</scope>
    <source>
        <tissue evidence="2">Leaf</tissue>
    </source>
</reference>
<name>A0A8T0KAQ8_PHAAN</name>
<feature type="compositionally biased region" description="Polar residues" evidence="1">
    <location>
        <begin position="68"/>
        <end position="83"/>
    </location>
</feature>
<protein>
    <submittedName>
        <fullName evidence="2">Uncharacterized protein</fullName>
    </submittedName>
</protein>
<gene>
    <name evidence="2" type="ORF">HKW66_Vig0229610</name>
</gene>
<sequence length="200" mass="22196">MAYTNPKNLNFFKKILDKHLMGASSSGTTLVEATTFLAPILNIPPLTIVVISPNDAQRRKGKRKHGEWSTSTRSSKCNRRGGNTSVPLVDNVFGSDLQMGEKKNLADSQADLATTLKANIVLITQLEKVKFTLAKCQDKEMDLVVRVAALVEKEKNLLVKIHRLQQHVDDLFSSQQVDQKALGDCDKKCYPLAAKLDETM</sequence>
<feature type="region of interest" description="Disordered" evidence="1">
    <location>
        <begin position="54"/>
        <end position="83"/>
    </location>
</feature>
<dbReference type="EMBL" id="JABFOF010000005">
    <property type="protein sequence ID" value="KAG2396686.1"/>
    <property type="molecule type" value="Genomic_DNA"/>
</dbReference>
<dbReference type="AlphaFoldDB" id="A0A8T0KAQ8"/>
<dbReference type="Proteomes" id="UP000743370">
    <property type="component" value="Unassembled WGS sequence"/>
</dbReference>
<proteinExistence type="predicted"/>